<dbReference type="PANTHER" id="PTHR11461">
    <property type="entry name" value="SERINE PROTEASE INHIBITOR, SERPIN"/>
    <property type="match status" value="1"/>
</dbReference>
<dbReference type="STRING" id="4565.A0A3B6FW57"/>
<reference evidence="2" key="2">
    <citation type="submission" date="2018-10" db="UniProtKB">
        <authorList>
            <consortium name="EnsemblPlants"/>
        </authorList>
    </citation>
    <scope>IDENTIFICATION</scope>
</reference>
<evidence type="ECO:0000259" key="1">
    <source>
        <dbReference type="Pfam" id="PF00079"/>
    </source>
</evidence>
<dbReference type="Gramene" id="TraesROB_scaffold_055902_01G000100.1">
    <property type="protein sequence ID" value="TraesROB_scaffold_055902_01G000100.1"/>
    <property type="gene ID" value="TraesROB_scaffold_055902_01G000100"/>
</dbReference>
<dbReference type="InterPro" id="IPR042185">
    <property type="entry name" value="Serpin_sf_2"/>
</dbReference>
<dbReference type="Gramene" id="TraesCS3B03G1270200.1">
    <property type="protein sequence ID" value="TraesCS3B03G1270200.1.CDS"/>
    <property type="gene ID" value="TraesCS3B03G1270200"/>
</dbReference>
<dbReference type="GO" id="GO:0004867">
    <property type="term" value="F:serine-type endopeptidase inhibitor activity"/>
    <property type="evidence" value="ECO:0007669"/>
    <property type="project" value="InterPro"/>
</dbReference>
<dbReference type="InterPro" id="IPR036186">
    <property type="entry name" value="Serpin_sf"/>
</dbReference>
<dbReference type="SUPFAM" id="SSF56574">
    <property type="entry name" value="Serpins"/>
    <property type="match status" value="1"/>
</dbReference>
<dbReference type="InterPro" id="IPR000215">
    <property type="entry name" value="Serpin_fam"/>
</dbReference>
<proteinExistence type="predicted"/>
<feature type="domain" description="Serpin" evidence="1">
    <location>
        <begin position="10"/>
        <end position="77"/>
    </location>
</feature>
<dbReference type="Gene3D" id="6.20.40.10">
    <property type="match status" value="1"/>
</dbReference>
<dbReference type="OrthoDB" id="693016at2759"/>
<dbReference type="Gene3D" id="2.30.39.10">
    <property type="entry name" value="Alpha-1-antitrypsin, domain 1"/>
    <property type="match status" value="1"/>
</dbReference>
<dbReference type="InterPro" id="IPR023796">
    <property type="entry name" value="Serpin_dom"/>
</dbReference>
<evidence type="ECO:0000313" key="3">
    <source>
        <dbReference type="Proteomes" id="UP000019116"/>
    </source>
</evidence>
<accession>A0A3B6FW57</accession>
<dbReference type="GO" id="GO:0005615">
    <property type="term" value="C:extracellular space"/>
    <property type="evidence" value="ECO:0007669"/>
    <property type="project" value="InterPro"/>
</dbReference>
<dbReference type="Gramene" id="TraesCS3B02G511500.1">
    <property type="protein sequence ID" value="TraesCS3B02G511500.1"/>
    <property type="gene ID" value="TraesCS3B02G511500"/>
</dbReference>
<organism evidence="2">
    <name type="scientific">Triticum aestivum</name>
    <name type="common">Wheat</name>
    <dbReference type="NCBI Taxonomy" id="4565"/>
    <lineage>
        <taxon>Eukaryota</taxon>
        <taxon>Viridiplantae</taxon>
        <taxon>Streptophyta</taxon>
        <taxon>Embryophyta</taxon>
        <taxon>Tracheophyta</taxon>
        <taxon>Spermatophyta</taxon>
        <taxon>Magnoliopsida</taxon>
        <taxon>Liliopsida</taxon>
        <taxon>Poales</taxon>
        <taxon>Poaceae</taxon>
        <taxon>BOP clade</taxon>
        <taxon>Pooideae</taxon>
        <taxon>Triticodae</taxon>
        <taxon>Triticeae</taxon>
        <taxon>Triticinae</taxon>
        <taxon>Triticum</taxon>
    </lineage>
</organism>
<protein>
    <recommendedName>
        <fullName evidence="1">Serpin domain-containing protein</fullName>
    </recommendedName>
</protein>
<sequence>MVEEDDSGLPIVVGDVIHKAVVEVNEEGTEAAAVTAADAGMGGCSRFVDFIADHPFGYYIMEEATGAVIFAGHVLDPSKE</sequence>
<dbReference type="Gramene" id="TraesRN3B0101274300.1">
    <property type="protein sequence ID" value="TraesRN3B0101274300.1"/>
    <property type="gene ID" value="TraesRN3B0101274300"/>
</dbReference>
<name>A0A3B6FW57_WHEAT</name>
<dbReference type="Proteomes" id="UP000019116">
    <property type="component" value="Chromosome 3B"/>
</dbReference>
<dbReference type="PANTHER" id="PTHR11461:SF380">
    <property type="entry name" value="SERPIN DOMAIN-CONTAINING PROTEIN"/>
    <property type="match status" value="1"/>
</dbReference>
<keyword evidence="3" id="KW-1185">Reference proteome</keyword>
<reference evidence="2" key="1">
    <citation type="submission" date="2018-08" db="EMBL/GenBank/DDBJ databases">
        <authorList>
            <person name="Rossello M."/>
        </authorList>
    </citation>
    <scope>NUCLEOTIDE SEQUENCE [LARGE SCALE GENOMIC DNA]</scope>
    <source>
        <strain evidence="2">cv. Chinese Spring</strain>
    </source>
</reference>
<dbReference type="EnsemblPlants" id="TraesCS3B02G511500.1">
    <property type="protein sequence ID" value="TraesCS3B02G511500.1"/>
    <property type="gene ID" value="TraesCS3B02G511500"/>
</dbReference>
<dbReference type="Pfam" id="PF00079">
    <property type="entry name" value="Serpin"/>
    <property type="match status" value="1"/>
</dbReference>
<dbReference type="SMR" id="A0A3B6FW57"/>
<evidence type="ECO:0000313" key="2">
    <source>
        <dbReference type="EnsemblPlants" id="TraesCS3B02G511500.1"/>
    </source>
</evidence>
<dbReference type="AlphaFoldDB" id="A0A3B6FW57"/>